<dbReference type="InterPro" id="IPR000843">
    <property type="entry name" value="HTH_LacI"/>
</dbReference>
<dbReference type="GO" id="GO:0000976">
    <property type="term" value="F:transcription cis-regulatory region binding"/>
    <property type="evidence" value="ECO:0007669"/>
    <property type="project" value="TreeGrafter"/>
</dbReference>
<keyword evidence="2" id="KW-0238">DNA-binding</keyword>
<dbReference type="SMART" id="SM00354">
    <property type="entry name" value="HTH_LACI"/>
    <property type="match status" value="1"/>
</dbReference>
<sequence length="329" mass="34781">MSRERPTIEDVARAAGVSRATASRVINNAPGASEPLRARVSAAVADLRYQPNESARALASGRPRTIDVVAVTYNQGIGWLGTHPYFSRVLAGILPVVEGFGAQVRLQLGDSDPVEHAIDEIADHAGLGVVLADITPALAARLHRRCRRTVSLVRTAPSVPGMEADNVGGAVAAVTHLYERGRRRIAAIHGPATNPCAIDRRTGHRRAIRTLGLPDLSADGGFDREGGYRAARDLLDRHPDLDAMFVACDLTAAGAVQAITATGRRVPDDVSIVGFDDSIAAVCANPPLTTMRLPVEDMAAAATRLLLAGDPPPGHRQHFPVTLVVRAST</sequence>
<keyword evidence="3" id="KW-0804">Transcription</keyword>
<evidence type="ECO:0000313" key="6">
    <source>
        <dbReference type="Proteomes" id="UP000635606"/>
    </source>
</evidence>
<evidence type="ECO:0000313" key="5">
    <source>
        <dbReference type="EMBL" id="GIJ70966.1"/>
    </source>
</evidence>
<comment type="caution">
    <text evidence="5">The sequence shown here is derived from an EMBL/GenBank/DDBJ whole genome shotgun (WGS) entry which is preliminary data.</text>
</comment>
<gene>
    <name evidence="5" type="ORF">Voc01_058830</name>
</gene>
<dbReference type="Pfam" id="PF00356">
    <property type="entry name" value="LacI"/>
    <property type="match status" value="1"/>
</dbReference>
<keyword evidence="1" id="KW-0805">Transcription regulation</keyword>
<dbReference type="CDD" id="cd06267">
    <property type="entry name" value="PBP1_LacI_sugar_binding-like"/>
    <property type="match status" value="1"/>
</dbReference>
<dbReference type="Gene3D" id="1.10.260.40">
    <property type="entry name" value="lambda repressor-like DNA-binding domains"/>
    <property type="match status" value="1"/>
</dbReference>
<dbReference type="RefSeq" id="WP_203930849.1">
    <property type="nucleotide sequence ID" value="NZ_BOPH01000083.1"/>
</dbReference>
<dbReference type="Gene3D" id="3.40.50.2300">
    <property type="match status" value="2"/>
</dbReference>
<dbReference type="InterPro" id="IPR028082">
    <property type="entry name" value="Peripla_BP_I"/>
</dbReference>
<dbReference type="InterPro" id="IPR010982">
    <property type="entry name" value="Lambda_DNA-bd_dom_sf"/>
</dbReference>
<dbReference type="SUPFAM" id="SSF53822">
    <property type="entry name" value="Periplasmic binding protein-like I"/>
    <property type="match status" value="1"/>
</dbReference>
<dbReference type="Pfam" id="PF13377">
    <property type="entry name" value="Peripla_BP_3"/>
    <property type="match status" value="1"/>
</dbReference>
<organism evidence="5 6">
    <name type="scientific">Virgisporangium ochraceum</name>
    <dbReference type="NCBI Taxonomy" id="65505"/>
    <lineage>
        <taxon>Bacteria</taxon>
        <taxon>Bacillati</taxon>
        <taxon>Actinomycetota</taxon>
        <taxon>Actinomycetes</taxon>
        <taxon>Micromonosporales</taxon>
        <taxon>Micromonosporaceae</taxon>
        <taxon>Virgisporangium</taxon>
    </lineage>
</organism>
<proteinExistence type="predicted"/>
<dbReference type="PANTHER" id="PTHR30146:SF109">
    <property type="entry name" value="HTH-TYPE TRANSCRIPTIONAL REGULATOR GALS"/>
    <property type="match status" value="1"/>
</dbReference>
<dbReference type="AlphaFoldDB" id="A0A8J3ZWM1"/>
<dbReference type="SUPFAM" id="SSF47413">
    <property type="entry name" value="lambda repressor-like DNA-binding domains"/>
    <property type="match status" value="1"/>
</dbReference>
<evidence type="ECO:0000256" key="2">
    <source>
        <dbReference type="ARBA" id="ARBA00023125"/>
    </source>
</evidence>
<dbReference type="GO" id="GO:0003700">
    <property type="term" value="F:DNA-binding transcription factor activity"/>
    <property type="evidence" value="ECO:0007669"/>
    <property type="project" value="TreeGrafter"/>
</dbReference>
<dbReference type="PANTHER" id="PTHR30146">
    <property type="entry name" value="LACI-RELATED TRANSCRIPTIONAL REPRESSOR"/>
    <property type="match status" value="1"/>
</dbReference>
<dbReference type="PROSITE" id="PS50932">
    <property type="entry name" value="HTH_LACI_2"/>
    <property type="match status" value="1"/>
</dbReference>
<dbReference type="EMBL" id="BOPH01000083">
    <property type="protein sequence ID" value="GIJ70966.1"/>
    <property type="molecule type" value="Genomic_DNA"/>
</dbReference>
<dbReference type="PRINTS" id="PR00036">
    <property type="entry name" value="HTHLACI"/>
</dbReference>
<dbReference type="PROSITE" id="PS00356">
    <property type="entry name" value="HTH_LACI_1"/>
    <property type="match status" value="1"/>
</dbReference>
<feature type="domain" description="HTH lacI-type" evidence="4">
    <location>
        <begin position="6"/>
        <end position="60"/>
    </location>
</feature>
<keyword evidence="6" id="KW-1185">Reference proteome</keyword>
<evidence type="ECO:0000259" key="4">
    <source>
        <dbReference type="PROSITE" id="PS50932"/>
    </source>
</evidence>
<dbReference type="InterPro" id="IPR046335">
    <property type="entry name" value="LacI/GalR-like_sensor"/>
</dbReference>
<protein>
    <submittedName>
        <fullName evidence="5">LacI family transcriptional regulator</fullName>
    </submittedName>
</protein>
<evidence type="ECO:0000256" key="1">
    <source>
        <dbReference type="ARBA" id="ARBA00023015"/>
    </source>
</evidence>
<dbReference type="Proteomes" id="UP000635606">
    <property type="component" value="Unassembled WGS sequence"/>
</dbReference>
<name>A0A8J3ZWM1_9ACTN</name>
<reference evidence="5" key="1">
    <citation type="submission" date="2021-01" db="EMBL/GenBank/DDBJ databases">
        <title>Whole genome shotgun sequence of Virgisporangium ochraceum NBRC 16418.</title>
        <authorList>
            <person name="Komaki H."/>
            <person name="Tamura T."/>
        </authorList>
    </citation>
    <scope>NUCLEOTIDE SEQUENCE</scope>
    <source>
        <strain evidence="5">NBRC 16418</strain>
    </source>
</reference>
<dbReference type="CDD" id="cd01392">
    <property type="entry name" value="HTH_LacI"/>
    <property type="match status" value="1"/>
</dbReference>
<accession>A0A8J3ZWM1</accession>
<evidence type="ECO:0000256" key="3">
    <source>
        <dbReference type="ARBA" id="ARBA00023163"/>
    </source>
</evidence>